<dbReference type="EMBL" id="CP014578">
    <property type="protein sequence ID" value="ANB71775.1"/>
    <property type="molecule type" value="Genomic_DNA"/>
</dbReference>
<dbReference type="InterPro" id="IPR008490">
    <property type="entry name" value="Transposase_InsH_N"/>
</dbReference>
<dbReference type="NCBIfam" id="NF033581">
    <property type="entry name" value="transpos_IS5_4"/>
    <property type="match status" value="1"/>
</dbReference>
<dbReference type="InterPro" id="IPR002559">
    <property type="entry name" value="Transposase_11"/>
</dbReference>
<keyword evidence="5" id="KW-0233">DNA recombination</keyword>
<feature type="domain" description="Transposase IS4-like" evidence="6">
    <location>
        <begin position="136"/>
        <end position="304"/>
    </location>
</feature>
<accession>A0A160FI31</accession>
<evidence type="ECO:0000313" key="9">
    <source>
        <dbReference type="Proteomes" id="UP000076852"/>
    </source>
</evidence>
<dbReference type="Pfam" id="PF01609">
    <property type="entry name" value="DDE_Tnp_1"/>
    <property type="match status" value="1"/>
</dbReference>
<dbReference type="Pfam" id="PF05598">
    <property type="entry name" value="DUF772"/>
    <property type="match status" value="1"/>
</dbReference>
<proteinExistence type="inferred from homology"/>
<evidence type="ECO:0000256" key="4">
    <source>
        <dbReference type="ARBA" id="ARBA00023125"/>
    </source>
</evidence>
<dbReference type="RefSeq" id="WP_063495236.1">
    <property type="nucleotide sequence ID" value="NZ_CP014578.1"/>
</dbReference>
<evidence type="ECO:0000313" key="8">
    <source>
        <dbReference type="EMBL" id="ANB71775.1"/>
    </source>
</evidence>
<protein>
    <submittedName>
        <fullName evidence="8">Transposase</fullName>
    </submittedName>
</protein>
<keyword evidence="4" id="KW-0238">DNA-binding</keyword>
<dbReference type="PANTHER" id="PTHR35604">
    <property type="entry name" value="TRANSPOSASE INSH FOR INSERTION SEQUENCE ELEMENT IS5A-RELATED"/>
    <property type="match status" value="1"/>
</dbReference>
<dbReference type="OrthoDB" id="9774608at2"/>
<dbReference type="KEGG" id="buz:AYM40_04840"/>
<keyword evidence="9" id="KW-1185">Reference proteome</keyword>
<evidence type="ECO:0000256" key="5">
    <source>
        <dbReference type="ARBA" id="ARBA00023172"/>
    </source>
</evidence>
<evidence type="ECO:0000256" key="3">
    <source>
        <dbReference type="ARBA" id="ARBA00022578"/>
    </source>
</evidence>
<evidence type="ECO:0000259" key="7">
    <source>
        <dbReference type="Pfam" id="PF05598"/>
    </source>
</evidence>
<dbReference type="Proteomes" id="UP000076852">
    <property type="component" value="Chromosome 1"/>
</dbReference>
<gene>
    <name evidence="8" type="ORF">AYM40_04840</name>
</gene>
<dbReference type="GO" id="GO:0006313">
    <property type="term" value="P:DNA transposition"/>
    <property type="evidence" value="ECO:0007669"/>
    <property type="project" value="InterPro"/>
</dbReference>
<keyword evidence="3" id="KW-0815">Transposition</keyword>
<dbReference type="PANTHER" id="PTHR35604:SF2">
    <property type="entry name" value="TRANSPOSASE INSH FOR INSERTION SEQUENCE ELEMENT IS5A-RELATED"/>
    <property type="match status" value="1"/>
</dbReference>
<dbReference type="InterPro" id="IPR047959">
    <property type="entry name" value="Transpos_IS5"/>
</dbReference>
<evidence type="ECO:0000256" key="1">
    <source>
        <dbReference type="ARBA" id="ARBA00003544"/>
    </source>
</evidence>
<evidence type="ECO:0000256" key="2">
    <source>
        <dbReference type="ARBA" id="ARBA00010075"/>
    </source>
</evidence>
<dbReference type="GO" id="GO:0003677">
    <property type="term" value="F:DNA binding"/>
    <property type="evidence" value="ECO:0007669"/>
    <property type="project" value="UniProtKB-KW"/>
</dbReference>
<feature type="domain" description="Transposase InsH N-terminal" evidence="7">
    <location>
        <begin position="14"/>
        <end position="107"/>
    </location>
</feature>
<evidence type="ECO:0000259" key="6">
    <source>
        <dbReference type="Pfam" id="PF01609"/>
    </source>
</evidence>
<dbReference type="GO" id="GO:0004803">
    <property type="term" value="F:transposase activity"/>
    <property type="evidence" value="ECO:0007669"/>
    <property type="project" value="InterPro"/>
</dbReference>
<dbReference type="AlphaFoldDB" id="A0A160FI31"/>
<reference evidence="8 9" key="1">
    <citation type="journal article" date="2016" name="Gene">
        <title>PacBio SMRT assembly of a complex multi-replicon genome reveals chlorocatechol degradative operon in a region of genome plasticity.</title>
        <authorList>
            <person name="Ricker N."/>
            <person name="Shen S.Y."/>
            <person name="Goordial J."/>
            <person name="Jin S."/>
            <person name="Fulthorpe R.R."/>
        </authorList>
    </citation>
    <scope>NUCLEOTIDE SEQUENCE [LARGE SCALE GENOMIC DNA]</scope>
    <source>
        <strain evidence="8 9">OLGA172</strain>
    </source>
</reference>
<name>A0A160FI31_9BURK</name>
<sequence>MTQLGLGLDLSTKRTRKREFLDEMRRVVPWLKLIALIEPHYPTGKTGRPPFPIATMLQIHFMQQWFGLSDPAMEEALYDVPLYREFAGLDGGMVRLPDESTILRFRHLLETHGLAVQMLALVNEILTEKGLMLKAGSAVDATLIAAPSSTKNGSGTRDPEMQSTQKGGNWYFGMKMHIGVDADSGLVHTVIGTAANVHDITVAQTLLHGEETDVYADAGYQGIEKRCEPEAVRWHVAMRPAKRRKLDLSDSLDAIYDQIERLKAGIRAKVEHPFRILKRQFGYMKTRYRGLPKNIAQITTLFALGNLWMARRALRKLETPGR</sequence>
<comment type="function">
    <text evidence="1">Involved in the transposition of the insertion sequence IS5.</text>
</comment>
<organism evidence="8 9">
    <name type="scientific">Paraburkholderia phytofirmans OLGA172</name>
    <dbReference type="NCBI Taxonomy" id="1417228"/>
    <lineage>
        <taxon>Bacteria</taxon>
        <taxon>Pseudomonadati</taxon>
        <taxon>Pseudomonadota</taxon>
        <taxon>Betaproteobacteria</taxon>
        <taxon>Burkholderiales</taxon>
        <taxon>Burkholderiaceae</taxon>
        <taxon>Paraburkholderia</taxon>
    </lineage>
</organism>
<comment type="similarity">
    <text evidence="2">Belongs to the transposase 11 family.</text>
</comment>